<evidence type="ECO:0000256" key="1">
    <source>
        <dbReference type="SAM" id="MobiDB-lite"/>
    </source>
</evidence>
<feature type="domain" description="FMN-binding" evidence="2">
    <location>
        <begin position="133"/>
        <end position="210"/>
    </location>
</feature>
<feature type="compositionally biased region" description="Gly residues" evidence="1">
    <location>
        <begin position="53"/>
        <end position="72"/>
    </location>
</feature>
<reference evidence="3 4" key="1">
    <citation type="submission" date="2021-01" db="EMBL/GenBank/DDBJ databases">
        <title>Streptomyces acididurans sp. nov., isolated from a peat swamp forest soil.</title>
        <authorList>
            <person name="Chantavorakit T."/>
            <person name="Duangmal K."/>
        </authorList>
    </citation>
    <scope>NUCLEOTIDE SEQUENCE [LARGE SCALE GENOMIC DNA]</scope>
    <source>
        <strain evidence="3 4">KK5PA1</strain>
    </source>
</reference>
<evidence type="ECO:0000259" key="2">
    <source>
        <dbReference type="SMART" id="SM00900"/>
    </source>
</evidence>
<sequence>MTALPGRPLRRILLSTAATVAGVPLLLSLKPHTTAGIAAAAPAPPPASSGTGQSSGGTAAAGGGTATGGSGSGSTSSGGSSSGSSGTSGSSGSSGASGTSGSSGGSGTSKGSGSGSKKTTAPRTVDGDTVQTQYGPVQLEVTVSGGRLTAVKTLQVPDQNPRDQEIASFAVPQLTQEALSAQSAKIDSVSGATYTSEGYVQSLQSALDKAGI</sequence>
<protein>
    <submittedName>
        <fullName evidence="3">FMN-binding protein</fullName>
    </submittedName>
</protein>
<evidence type="ECO:0000313" key="3">
    <source>
        <dbReference type="EMBL" id="MBM9503286.1"/>
    </source>
</evidence>
<keyword evidence="4" id="KW-1185">Reference proteome</keyword>
<feature type="region of interest" description="Disordered" evidence="1">
    <location>
        <begin position="38"/>
        <end position="133"/>
    </location>
</feature>
<dbReference type="InterPro" id="IPR007329">
    <property type="entry name" value="FMN-bd"/>
</dbReference>
<dbReference type="Pfam" id="PF04205">
    <property type="entry name" value="FMN_bind"/>
    <property type="match status" value="1"/>
</dbReference>
<organism evidence="3 4">
    <name type="scientific">Actinacidiphila acididurans</name>
    <dbReference type="NCBI Taxonomy" id="2784346"/>
    <lineage>
        <taxon>Bacteria</taxon>
        <taxon>Bacillati</taxon>
        <taxon>Actinomycetota</taxon>
        <taxon>Actinomycetes</taxon>
        <taxon>Kitasatosporales</taxon>
        <taxon>Streptomycetaceae</taxon>
        <taxon>Actinacidiphila</taxon>
    </lineage>
</organism>
<accession>A0ABS2TIW4</accession>
<name>A0ABS2TIW4_9ACTN</name>
<feature type="compositionally biased region" description="Low complexity" evidence="1">
    <location>
        <begin position="73"/>
        <end position="100"/>
    </location>
</feature>
<dbReference type="RefSeq" id="WP_205355146.1">
    <property type="nucleotide sequence ID" value="NZ_JADKYB010000001.1"/>
</dbReference>
<dbReference type="SMART" id="SM00900">
    <property type="entry name" value="FMN_bind"/>
    <property type="match status" value="1"/>
</dbReference>
<proteinExistence type="predicted"/>
<feature type="compositionally biased region" description="Gly residues" evidence="1">
    <location>
        <begin position="101"/>
        <end position="114"/>
    </location>
</feature>
<dbReference type="Gene3D" id="3.90.1010.20">
    <property type="match status" value="1"/>
</dbReference>
<dbReference type="Proteomes" id="UP000749040">
    <property type="component" value="Unassembled WGS sequence"/>
</dbReference>
<evidence type="ECO:0000313" key="4">
    <source>
        <dbReference type="Proteomes" id="UP000749040"/>
    </source>
</evidence>
<gene>
    <name evidence="3" type="ORF">ITX44_01825</name>
</gene>
<comment type="caution">
    <text evidence="3">The sequence shown here is derived from an EMBL/GenBank/DDBJ whole genome shotgun (WGS) entry which is preliminary data.</text>
</comment>
<dbReference type="EMBL" id="JADKYB010000001">
    <property type="protein sequence ID" value="MBM9503286.1"/>
    <property type="molecule type" value="Genomic_DNA"/>
</dbReference>